<dbReference type="PANTHER" id="PTHR30561:SF0">
    <property type="entry name" value="GUANIDINIUM EXPORTER"/>
    <property type="match status" value="1"/>
</dbReference>
<evidence type="ECO:0000256" key="3">
    <source>
        <dbReference type="ARBA" id="ARBA00022475"/>
    </source>
</evidence>
<evidence type="ECO:0000256" key="2">
    <source>
        <dbReference type="ARBA" id="ARBA00022448"/>
    </source>
</evidence>
<dbReference type="InterPro" id="IPR037185">
    <property type="entry name" value="EmrE-like"/>
</dbReference>
<dbReference type="InterPro" id="IPR000390">
    <property type="entry name" value="Small_drug/metabolite_transptr"/>
</dbReference>
<evidence type="ECO:0008006" key="10">
    <source>
        <dbReference type="Google" id="ProtNLM"/>
    </source>
</evidence>
<dbReference type="PANTHER" id="PTHR30561">
    <property type="entry name" value="SMR FAMILY PROTON-DEPENDENT DRUG EFFLUX TRANSPORTER SUGE"/>
    <property type="match status" value="1"/>
</dbReference>
<proteinExistence type="inferred from homology"/>
<dbReference type="GeneID" id="301138703"/>
<comment type="caution">
    <text evidence="8">The sequence shown here is derived from an EMBL/GenBank/DDBJ whole genome shotgun (WGS) entry which is preliminary data.</text>
</comment>
<gene>
    <name evidence="8" type="ORF">AMD00_21625</name>
</gene>
<organism evidence="8 9">
    <name type="scientific">Viridibacillus arvi</name>
    <dbReference type="NCBI Taxonomy" id="263475"/>
    <lineage>
        <taxon>Bacteria</taxon>
        <taxon>Bacillati</taxon>
        <taxon>Bacillota</taxon>
        <taxon>Bacilli</taxon>
        <taxon>Bacillales</taxon>
        <taxon>Caryophanaceae</taxon>
        <taxon>Viridibacillus</taxon>
    </lineage>
</organism>
<accession>A0A0M0L8A8</accession>
<dbReference type="InterPro" id="IPR045324">
    <property type="entry name" value="Small_multidrug_res"/>
</dbReference>
<evidence type="ECO:0000256" key="7">
    <source>
        <dbReference type="RuleBase" id="RU003942"/>
    </source>
</evidence>
<dbReference type="RefSeq" id="WP_053419075.1">
    <property type="nucleotide sequence ID" value="NZ_CP063302.1"/>
</dbReference>
<evidence type="ECO:0000256" key="5">
    <source>
        <dbReference type="ARBA" id="ARBA00022989"/>
    </source>
</evidence>
<evidence type="ECO:0000313" key="9">
    <source>
        <dbReference type="Proteomes" id="UP000036867"/>
    </source>
</evidence>
<dbReference type="STRING" id="263475.AMD00_21625"/>
<comment type="similarity">
    <text evidence="7">Belongs to the drug/metabolite transporter (DMT) superfamily. Small multidrug resistance (SMR) (TC 2.A.7.1) family.</text>
</comment>
<reference evidence="9" key="1">
    <citation type="submission" date="2015-08" db="EMBL/GenBank/DDBJ databases">
        <title>Fjat-10028 dsm 16317.</title>
        <authorList>
            <person name="Liu B."/>
            <person name="Wang J."/>
            <person name="Zhu Y."/>
            <person name="Liu G."/>
            <person name="Chen Q."/>
            <person name="Chen Z."/>
            <person name="Lan J."/>
            <person name="Che J."/>
            <person name="Ge C."/>
            <person name="Shi H."/>
            <person name="Pan Z."/>
            <person name="Liu X."/>
        </authorList>
    </citation>
    <scope>NUCLEOTIDE SEQUENCE [LARGE SCALE GENOMIC DNA]</scope>
    <source>
        <strain evidence="9">DSM 16317</strain>
    </source>
</reference>
<keyword evidence="4 7" id="KW-0812">Transmembrane</keyword>
<keyword evidence="5" id="KW-1133">Transmembrane helix</keyword>
<evidence type="ECO:0000256" key="1">
    <source>
        <dbReference type="ARBA" id="ARBA00004651"/>
    </source>
</evidence>
<name>A0A0M0L8A8_9BACL</name>
<dbReference type="FunFam" id="1.10.3730.20:FF:000001">
    <property type="entry name" value="Quaternary ammonium compound resistance transporter SugE"/>
    <property type="match status" value="1"/>
</dbReference>
<dbReference type="AlphaFoldDB" id="A0A0M0L8A8"/>
<dbReference type="EMBL" id="LILB01000009">
    <property type="protein sequence ID" value="KOO47269.1"/>
    <property type="molecule type" value="Genomic_DNA"/>
</dbReference>
<sequence>MAWIALIVAGFCEVFGVAMMNKWQYEKKATIMLSLIAGFTISFSCLSYAMNTIPMGTAYAIWTGIGASGGALIGIFFFGESKDWKRIVFITMVLSAAVGLKLVS</sequence>
<evidence type="ECO:0000313" key="8">
    <source>
        <dbReference type="EMBL" id="KOO47269.1"/>
    </source>
</evidence>
<keyword evidence="3" id="KW-1003">Cell membrane</keyword>
<dbReference type="OrthoDB" id="21828at2"/>
<keyword evidence="9" id="KW-1185">Reference proteome</keyword>
<keyword evidence="2" id="KW-0813">Transport</keyword>
<evidence type="ECO:0000256" key="6">
    <source>
        <dbReference type="ARBA" id="ARBA00023136"/>
    </source>
</evidence>
<comment type="subcellular location">
    <subcellularLocation>
        <location evidence="1 7">Cell membrane</location>
        <topology evidence="1 7">Multi-pass membrane protein</topology>
    </subcellularLocation>
</comment>
<protein>
    <recommendedName>
        <fullName evidence="10">Transporter</fullName>
    </recommendedName>
</protein>
<dbReference type="GO" id="GO:0022857">
    <property type="term" value="F:transmembrane transporter activity"/>
    <property type="evidence" value="ECO:0007669"/>
    <property type="project" value="InterPro"/>
</dbReference>
<dbReference type="PATRIC" id="fig|263475.3.peg.124"/>
<evidence type="ECO:0000256" key="4">
    <source>
        <dbReference type="ARBA" id="ARBA00022692"/>
    </source>
</evidence>
<dbReference type="SUPFAM" id="SSF103481">
    <property type="entry name" value="Multidrug resistance efflux transporter EmrE"/>
    <property type="match status" value="1"/>
</dbReference>
<keyword evidence="6" id="KW-0472">Membrane</keyword>
<dbReference type="Proteomes" id="UP000036867">
    <property type="component" value="Unassembled WGS sequence"/>
</dbReference>
<dbReference type="GO" id="GO:0005886">
    <property type="term" value="C:plasma membrane"/>
    <property type="evidence" value="ECO:0007669"/>
    <property type="project" value="UniProtKB-SubCell"/>
</dbReference>
<dbReference type="Gene3D" id="1.10.3730.20">
    <property type="match status" value="1"/>
</dbReference>
<dbReference type="Pfam" id="PF00893">
    <property type="entry name" value="Multi_Drug_Res"/>
    <property type="match status" value="1"/>
</dbReference>